<sequence>MMNKQRVLLASAAIIAGFLITTTESLFCITAHAEATKFSPDQVVGISLSQGKVVANATYISNIIPGNTESDTLEITNTGSRSEYITIQHTLIGNIFKDNGKYGTLLGTDTDNDGVQHGISIDYEATNKNPNFEFDDHPLQITYDIHLTRLVGEQIVAEGPFSTDNTSPAFELASGQSAYVTYTYKMPIEAHNDYQGTCGKMDILVNAMADETPPGPPSGPPGSPPNTPPVTPPVPPTPPPGPPTPPPGPPPGPPVTPPGGHTTPPSKSTIPSVVPGGTAPVTGIQAGVILVTGVSLMAIGTGLIFFRRKPKQFRDG</sequence>
<dbReference type="RefSeq" id="WP_268044149.1">
    <property type="nucleotide sequence ID" value="NZ_CP104064.1"/>
</dbReference>
<gene>
    <name evidence="3" type="ORF">NZD86_21750</name>
</gene>
<feature type="region of interest" description="Disordered" evidence="1">
    <location>
        <begin position="208"/>
        <end position="274"/>
    </location>
</feature>
<evidence type="ECO:0008006" key="5">
    <source>
        <dbReference type="Google" id="ProtNLM"/>
    </source>
</evidence>
<protein>
    <recommendedName>
        <fullName evidence="5">LPXTG-motif cell wall anchor domain-containing protein</fullName>
    </recommendedName>
</protein>
<proteinExistence type="predicted"/>
<evidence type="ECO:0000313" key="4">
    <source>
        <dbReference type="Proteomes" id="UP001164803"/>
    </source>
</evidence>
<keyword evidence="2" id="KW-0812">Transmembrane</keyword>
<evidence type="ECO:0000256" key="1">
    <source>
        <dbReference type="SAM" id="MobiDB-lite"/>
    </source>
</evidence>
<reference evidence="3" key="1">
    <citation type="submission" date="2022-08" db="EMBL/GenBank/DDBJ databases">
        <title>Alicyclobacillus dauci DSM2870, complete genome.</title>
        <authorList>
            <person name="Wang Q."/>
            <person name="Cai R."/>
            <person name="Wang Z."/>
        </authorList>
    </citation>
    <scope>NUCLEOTIDE SEQUENCE</scope>
    <source>
        <strain evidence="3">DSM 28700</strain>
    </source>
</reference>
<dbReference type="Proteomes" id="UP001164803">
    <property type="component" value="Chromosome"/>
</dbReference>
<evidence type="ECO:0000313" key="3">
    <source>
        <dbReference type="EMBL" id="WAH36765.1"/>
    </source>
</evidence>
<evidence type="ECO:0000256" key="2">
    <source>
        <dbReference type="SAM" id="Phobius"/>
    </source>
</evidence>
<keyword evidence="4" id="KW-1185">Reference proteome</keyword>
<dbReference type="EMBL" id="CP104064">
    <property type="protein sequence ID" value="WAH36765.1"/>
    <property type="molecule type" value="Genomic_DNA"/>
</dbReference>
<feature type="compositionally biased region" description="Pro residues" evidence="1">
    <location>
        <begin position="213"/>
        <end position="257"/>
    </location>
</feature>
<feature type="transmembrane region" description="Helical" evidence="2">
    <location>
        <begin position="284"/>
        <end position="306"/>
    </location>
</feature>
<name>A0ABY6Z1K5_9BACL</name>
<accession>A0ABY6Z1K5</accession>
<keyword evidence="2" id="KW-0472">Membrane</keyword>
<organism evidence="3 4">
    <name type="scientific">Alicyclobacillus dauci</name>
    <dbReference type="NCBI Taxonomy" id="1475485"/>
    <lineage>
        <taxon>Bacteria</taxon>
        <taxon>Bacillati</taxon>
        <taxon>Bacillota</taxon>
        <taxon>Bacilli</taxon>
        <taxon>Bacillales</taxon>
        <taxon>Alicyclobacillaceae</taxon>
        <taxon>Alicyclobacillus</taxon>
    </lineage>
</organism>
<keyword evidence="2" id="KW-1133">Transmembrane helix</keyword>